<evidence type="ECO:0000256" key="5">
    <source>
        <dbReference type="ARBA" id="ARBA00022801"/>
    </source>
</evidence>
<dbReference type="GO" id="GO:0045493">
    <property type="term" value="P:xylan catabolic process"/>
    <property type="evidence" value="ECO:0007669"/>
    <property type="project" value="UniProtKB-KW"/>
</dbReference>
<evidence type="ECO:0000256" key="3">
    <source>
        <dbReference type="ARBA" id="ARBA00022651"/>
    </source>
</evidence>
<dbReference type="GO" id="GO:0005576">
    <property type="term" value="C:extracellular region"/>
    <property type="evidence" value="ECO:0007669"/>
    <property type="project" value="UniProtKB-SubCell"/>
</dbReference>
<keyword evidence="9" id="KW-0812">Transmembrane</keyword>
<dbReference type="InterPro" id="IPR016187">
    <property type="entry name" value="CTDL_fold"/>
</dbReference>
<evidence type="ECO:0000256" key="8">
    <source>
        <dbReference type="SAM" id="MobiDB-lite"/>
    </source>
</evidence>
<keyword evidence="2" id="KW-0964">Secreted</keyword>
<dbReference type="SUPFAM" id="SSF53474">
    <property type="entry name" value="alpha/beta-Hydrolases"/>
    <property type="match status" value="1"/>
</dbReference>
<keyword evidence="4 10" id="KW-0732">Signal</keyword>
<comment type="subcellular location">
    <subcellularLocation>
        <location evidence="1">Secreted</location>
    </subcellularLocation>
</comment>
<dbReference type="InterPro" id="IPR029058">
    <property type="entry name" value="AB_hydrolase_fold"/>
</dbReference>
<keyword evidence="5" id="KW-0378">Hydrolase</keyword>
<feature type="compositionally biased region" description="Low complexity" evidence="8">
    <location>
        <begin position="1171"/>
        <end position="1183"/>
    </location>
</feature>
<feature type="region of interest" description="Disordered" evidence="8">
    <location>
        <begin position="1169"/>
        <end position="1239"/>
    </location>
</feature>
<feature type="transmembrane region" description="Helical" evidence="9">
    <location>
        <begin position="1240"/>
        <end position="1261"/>
    </location>
</feature>
<keyword evidence="3" id="KW-0858">Xylan degradation</keyword>
<feature type="chain" id="PRO_5031438874" description="Feruloyl esterase" evidence="10">
    <location>
        <begin position="22"/>
        <end position="1319"/>
    </location>
</feature>
<evidence type="ECO:0000256" key="4">
    <source>
        <dbReference type="ARBA" id="ARBA00022729"/>
    </source>
</evidence>
<evidence type="ECO:0008006" key="12">
    <source>
        <dbReference type="Google" id="ProtNLM"/>
    </source>
</evidence>
<keyword evidence="9" id="KW-0472">Membrane</keyword>
<dbReference type="Gene3D" id="3.10.100.10">
    <property type="entry name" value="Mannose-Binding Protein A, subunit A"/>
    <property type="match status" value="1"/>
</dbReference>
<gene>
    <name evidence="11" type="ORF">EHUX00137_LOCUS36434</name>
</gene>
<organism evidence="11">
    <name type="scientific">Emiliania huxleyi</name>
    <name type="common">Coccolithophore</name>
    <name type="synonym">Pontosphaera huxleyi</name>
    <dbReference type="NCBI Taxonomy" id="2903"/>
    <lineage>
        <taxon>Eukaryota</taxon>
        <taxon>Haptista</taxon>
        <taxon>Haptophyta</taxon>
        <taxon>Prymnesiophyceae</taxon>
        <taxon>Isochrysidales</taxon>
        <taxon>Noelaerhabdaceae</taxon>
        <taxon>Emiliania</taxon>
    </lineage>
</organism>
<keyword evidence="9" id="KW-1133">Transmembrane helix</keyword>
<reference evidence="11" key="1">
    <citation type="submission" date="2021-01" db="EMBL/GenBank/DDBJ databases">
        <authorList>
            <person name="Corre E."/>
            <person name="Pelletier E."/>
            <person name="Niang G."/>
            <person name="Scheremetjew M."/>
            <person name="Finn R."/>
            <person name="Kale V."/>
            <person name="Holt S."/>
            <person name="Cochrane G."/>
            <person name="Meng A."/>
            <person name="Brown T."/>
            <person name="Cohen L."/>
        </authorList>
    </citation>
    <scope>NUCLEOTIDE SEQUENCE</scope>
    <source>
        <strain evidence="11">379</strain>
    </source>
</reference>
<feature type="compositionally biased region" description="Pro residues" evidence="8">
    <location>
        <begin position="1186"/>
        <end position="1228"/>
    </location>
</feature>
<dbReference type="GO" id="GO:0030600">
    <property type="term" value="F:feruloyl esterase activity"/>
    <property type="evidence" value="ECO:0007669"/>
    <property type="project" value="InterPro"/>
</dbReference>
<evidence type="ECO:0000256" key="6">
    <source>
        <dbReference type="ARBA" id="ARBA00023277"/>
    </source>
</evidence>
<dbReference type="SUPFAM" id="SSF56436">
    <property type="entry name" value="C-type lectin-like"/>
    <property type="match status" value="1"/>
</dbReference>
<feature type="region of interest" description="Disordered" evidence="8">
    <location>
        <begin position="1035"/>
        <end position="1059"/>
    </location>
</feature>
<name>A0A7S3TD39_EMIHU</name>
<evidence type="ECO:0000256" key="7">
    <source>
        <dbReference type="ARBA" id="ARBA00023326"/>
    </source>
</evidence>
<evidence type="ECO:0000256" key="2">
    <source>
        <dbReference type="ARBA" id="ARBA00022525"/>
    </source>
</evidence>
<protein>
    <recommendedName>
        <fullName evidence="12">Feruloyl esterase</fullName>
    </recommendedName>
</protein>
<dbReference type="Gene3D" id="3.40.50.1820">
    <property type="entry name" value="alpha/beta hydrolase"/>
    <property type="match status" value="1"/>
</dbReference>
<feature type="compositionally biased region" description="Gly residues" evidence="8">
    <location>
        <begin position="1230"/>
        <end position="1239"/>
    </location>
</feature>
<dbReference type="PANTHER" id="PTHR38050:SF2">
    <property type="entry name" value="FERULOYL ESTERASE C-RELATED"/>
    <property type="match status" value="1"/>
</dbReference>
<feature type="signal peptide" evidence="10">
    <location>
        <begin position="1"/>
        <end position="21"/>
    </location>
</feature>
<evidence type="ECO:0000256" key="10">
    <source>
        <dbReference type="SAM" id="SignalP"/>
    </source>
</evidence>
<accession>A0A7S3TD39</accession>
<keyword evidence="7" id="KW-0624">Polysaccharide degradation</keyword>
<dbReference type="PANTHER" id="PTHR38050">
    <property type="match status" value="1"/>
</dbReference>
<dbReference type="CDD" id="cd00037">
    <property type="entry name" value="CLECT"/>
    <property type="match status" value="1"/>
</dbReference>
<dbReference type="EMBL" id="HBIR01046645">
    <property type="protein sequence ID" value="CAE0580943.1"/>
    <property type="molecule type" value="Transcribed_RNA"/>
</dbReference>
<feature type="region of interest" description="Disordered" evidence="8">
    <location>
        <begin position="1269"/>
        <end position="1299"/>
    </location>
</feature>
<evidence type="ECO:0000313" key="11">
    <source>
        <dbReference type="EMBL" id="CAE0580943.1"/>
    </source>
</evidence>
<proteinExistence type="predicted"/>
<sequence length="1319" mass="137107">MCARAVRALLFAWLLAATVRATALAAAEPSRRQTCCSEDAVACGVTCSGCLPCFGCIGPAALNPLCYPCVGCIPCLTSCAEYLDCYSTEPDCSNSMWWGTPPRVRSWTVGTESCASPPCALILAFHGWTMSDELMREVTDMDRIAQQHGGAIVVYPDGIGVDIWSCWSIPNAANLGQCLFDAGVDDVGFVDALIDRMIERYSIDAGRVYALGFSNGGMMSLNLACRLSHRIAAFGAVATGPMVSLSGALAVSGWSCPWGDRRGSISGIFIHGTSDEMALYDLAPGTAQWFASQQSLAHVAHSSCGPFSSARGISCSSTVYTSTGAPDAADATIALLSVEGGNHNWDLFAADAHRACSGTCFNTSDTLVDFLFSYRLPNSGAPSSLGTFSVSSYEMDYDAGIAHCASLGGSLATIHDTAELASARATIAAAGVEKAIVGAESDGNGWTWLGSTRWDTSGFPLNTGQVIDQQSGAADHVYSLHGEGTFVWDADGRSEEHPVLCRMVGVSTTLSSSECRVRVYESVGCNCDPSADFCVGGMFDGSPQDCCGSDGGYCGEVVGGDAQRWINLYECQGSDYFTVTPGCSIEVATGYDGSGASYSYDSSVLVCGYECEWRATPGCDAVRSIRIYGSPSPTCVDDPKGILAADTYLSPGGTTCAEKMAQVGATCETIDEDYNGYRVSYAQLCPATCGTCASYTEPECHRPEVCCCDPPVDNTQAATCGQSATQADWTAVFAVCPRWGEWAQAHCPNGPPCPEDPSELELCDICTEWATDLCGGTALAEECLAAGCSGIVGSCVDCTSADALECGRRCTRCIGAQDDAEDADGEPCSGCAVCEGYIPCARQLSPACAALSVAAPSLADALRVNTVDDPCGWLDDSGGCGQYLIWGCDEVLPWTSADDPNGGGIDFAEMGATFRHFCPETCATRPHTALPDLCDFARRRQLQVDGEDGISRFLDVIAEALSTNTVNDPCGWLDDSGGCEGVVSWIDNLPSAPISSSIMSAVCDSVIPSDPNDSPGGIDTLAAAGITPRHLCPETCASRDDGPPQPEAPSNGSGPAASGECEAWGYGREDQLSCYWRITGMAADPSHECWAELTGQPLCCGYCGPWRSSADGSQWVDTCTDLDIIRVTPGCSYELERADGQRFSFEGDTRVCANAVGCDSVRRIRVSATQSASSEAVVAGEASTMPNPPPPLPPPPSPPPPPPPSPPPPPPPSPPPPPPPLPPQPPSTPGGSGGGGSSGAIIGGAAGGAVAVLAAIGVYVYRRGGRGAIPRIRKSGSASGWRDPKMPQPPGDAADTGKGVAVDTSLDASEGQVGMVIKL</sequence>
<keyword evidence="6" id="KW-0119">Carbohydrate metabolism</keyword>
<evidence type="ECO:0000256" key="9">
    <source>
        <dbReference type="SAM" id="Phobius"/>
    </source>
</evidence>
<dbReference type="InterPro" id="IPR043595">
    <property type="entry name" value="FaeB/C/D"/>
</dbReference>
<evidence type="ECO:0000256" key="1">
    <source>
        <dbReference type="ARBA" id="ARBA00004613"/>
    </source>
</evidence>
<dbReference type="InterPro" id="IPR016186">
    <property type="entry name" value="C-type_lectin-like/link_sf"/>
</dbReference>